<protein>
    <submittedName>
        <fullName evidence="3">Pilus assembly protein PilN</fullName>
    </submittedName>
</protein>
<dbReference type="Proteomes" id="UP000189177">
    <property type="component" value="Unassembled WGS sequence"/>
</dbReference>
<evidence type="ECO:0000313" key="4">
    <source>
        <dbReference type="Proteomes" id="UP000189177"/>
    </source>
</evidence>
<comment type="caution">
    <text evidence="3">The sequence shown here is derived from an EMBL/GenBank/DDBJ whole genome shotgun (WGS) entry which is preliminary data.</text>
</comment>
<dbReference type="AlphaFoldDB" id="A0A1V2ZW91"/>
<gene>
    <name evidence="3" type="ORF">B1A74_10990</name>
</gene>
<keyword evidence="2" id="KW-1133">Transmembrane helix</keyword>
<reference evidence="3 4" key="1">
    <citation type="submission" date="2017-02" db="EMBL/GenBank/DDBJ databases">
        <title>Genomic diversity within the haloalkaliphilic genus Thioalkalivibrio.</title>
        <authorList>
            <person name="Ahn A.-C."/>
            <person name="Meier-Kolthoff J."/>
            <person name="Overmars L."/>
            <person name="Richter M."/>
            <person name="Woyke T."/>
            <person name="Sorokin D.Y."/>
            <person name="Muyzer G."/>
        </authorList>
    </citation>
    <scope>NUCLEOTIDE SEQUENCE [LARGE SCALE GENOMIC DNA]</scope>
    <source>
        <strain evidence="3 4">HL17</strain>
    </source>
</reference>
<dbReference type="Pfam" id="PF05137">
    <property type="entry name" value="PilN"/>
    <property type="match status" value="1"/>
</dbReference>
<proteinExistence type="predicted"/>
<sequence>MIYVNLLPWRERAREQRRKQFFVSVGVAAAVGVVLAFGGYTYMESLIDHQEDRNQVLEEEIRELDRKIAEIEELEEKREDLVARMDVIQTLQAQRPEAVHLFDQMVVTLPDGTYVNEITQDGSRIQIRGLSESNTRISAMMRNLDNSPWLGSSNLQIIETREEGRIQVRDFRLDARQTRPDNGE</sequence>
<feature type="transmembrane region" description="Helical" evidence="2">
    <location>
        <begin position="21"/>
        <end position="43"/>
    </location>
</feature>
<dbReference type="RefSeq" id="WP_024329094.1">
    <property type="nucleotide sequence ID" value="NZ_MUZR01000050.1"/>
</dbReference>
<dbReference type="OrthoDB" id="5296173at2"/>
<dbReference type="GO" id="GO:0043107">
    <property type="term" value="P:type IV pilus-dependent motility"/>
    <property type="evidence" value="ECO:0007669"/>
    <property type="project" value="TreeGrafter"/>
</dbReference>
<keyword evidence="2" id="KW-0472">Membrane</keyword>
<organism evidence="3 4">
    <name type="scientific">Thioalkalivibrio halophilus</name>
    <dbReference type="NCBI Taxonomy" id="252474"/>
    <lineage>
        <taxon>Bacteria</taxon>
        <taxon>Pseudomonadati</taxon>
        <taxon>Pseudomonadota</taxon>
        <taxon>Gammaproteobacteria</taxon>
        <taxon>Chromatiales</taxon>
        <taxon>Ectothiorhodospiraceae</taxon>
        <taxon>Thioalkalivibrio</taxon>
    </lineage>
</organism>
<keyword evidence="1" id="KW-0175">Coiled coil</keyword>
<evidence type="ECO:0000256" key="1">
    <source>
        <dbReference type="SAM" id="Coils"/>
    </source>
</evidence>
<dbReference type="PANTHER" id="PTHR40278">
    <property type="entry name" value="DNA UTILIZATION PROTEIN HOFN"/>
    <property type="match status" value="1"/>
</dbReference>
<keyword evidence="4" id="KW-1185">Reference proteome</keyword>
<evidence type="ECO:0000313" key="3">
    <source>
        <dbReference type="EMBL" id="OOC09407.1"/>
    </source>
</evidence>
<dbReference type="EMBL" id="MUZR01000050">
    <property type="protein sequence ID" value="OOC09407.1"/>
    <property type="molecule type" value="Genomic_DNA"/>
</dbReference>
<evidence type="ECO:0000256" key="2">
    <source>
        <dbReference type="SAM" id="Phobius"/>
    </source>
</evidence>
<feature type="coiled-coil region" evidence="1">
    <location>
        <begin position="47"/>
        <end position="91"/>
    </location>
</feature>
<dbReference type="PANTHER" id="PTHR40278:SF2">
    <property type="entry name" value="TYPE IV PILUS INNER MEMBRANE COMPONENT PILN"/>
    <property type="match status" value="1"/>
</dbReference>
<dbReference type="InterPro" id="IPR007813">
    <property type="entry name" value="PilN"/>
</dbReference>
<keyword evidence="2" id="KW-0812">Transmembrane</keyword>
<dbReference type="InterPro" id="IPR052534">
    <property type="entry name" value="Extracell_DNA_Util/SecSys_Comp"/>
</dbReference>
<dbReference type="STRING" id="252474.B1A74_10990"/>
<dbReference type="GO" id="GO:0043683">
    <property type="term" value="P:type IV pilus assembly"/>
    <property type="evidence" value="ECO:0007669"/>
    <property type="project" value="TreeGrafter"/>
</dbReference>
<accession>A0A1V2ZW91</accession>
<name>A0A1V2ZW91_9GAMM</name>